<accession>A0AAN7Q500</accession>
<dbReference type="EMBL" id="JARPUR010000001">
    <property type="protein sequence ID" value="KAK4885964.1"/>
    <property type="molecule type" value="Genomic_DNA"/>
</dbReference>
<protein>
    <recommendedName>
        <fullName evidence="4">DUF4806 domain-containing protein</fullName>
    </recommendedName>
</protein>
<sequence length="232" mass="26281">MQVLVKDLSLLGGSITKELLRRIMYHTFSNNVGALYSYEGQKGKKVFKTLLLQTTILKAVRRQFNEATDLEMVNGIKSWQLMKKNVLPSIDWLKEPIEIESYYDTQDKAKKVAKDPNYTSNEEFEKRKPQPRRWLNFEASDEAQPASNNSEDARSSASSVVDMTTITENLLPSSSNVDDVLIQNEYINDSDIIGCYQIENSCLTKITQSEKIGTGSSVASGEQKKEKYRCVS</sequence>
<evidence type="ECO:0000256" key="1">
    <source>
        <dbReference type="SAM" id="MobiDB-lite"/>
    </source>
</evidence>
<organism evidence="2 3">
    <name type="scientific">Aquatica leii</name>
    <dbReference type="NCBI Taxonomy" id="1421715"/>
    <lineage>
        <taxon>Eukaryota</taxon>
        <taxon>Metazoa</taxon>
        <taxon>Ecdysozoa</taxon>
        <taxon>Arthropoda</taxon>
        <taxon>Hexapoda</taxon>
        <taxon>Insecta</taxon>
        <taxon>Pterygota</taxon>
        <taxon>Neoptera</taxon>
        <taxon>Endopterygota</taxon>
        <taxon>Coleoptera</taxon>
        <taxon>Polyphaga</taxon>
        <taxon>Elateriformia</taxon>
        <taxon>Elateroidea</taxon>
        <taxon>Lampyridae</taxon>
        <taxon>Luciolinae</taxon>
        <taxon>Aquatica</taxon>
    </lineage>
</organism>
<evidence type="ECO:0000313" key="2">
    <source>
        <dbReference type="EMBL" id="KAK4885964.1"/>
    </source>
</evidence>
<name>A0AAN7Q500_9COLE</name>
<gene>
    <name evidence="2" type="ORF">RN001_002235</name>
</gene>
<dbReference type="Proteomes" id="UP001353858">
    <property type="component" value="Unassembled WGS sequence"/>
</dbReference>
<proteinExistence type="predicted"/>
<evidence type="ECO:0000313" key="3">
    <source>
        <dbReference type="Proteomes" id="UP001353858"/>
    </source>
</evidence>
<keyword evidence="3" id="KW-1185">Reference proteome</keyword>
<dbReference type="AlphaFoldDB" id="A0AAN7Q500"/>
<feature type="compositionally biased region" description="Basic and acidic residues" evidence="1">
    <location>
        <begin position="222"/>
        <end position="232"/>
    </location>
</feature>
<evidence type="ECO:0008006" key="4">
    <source>
        <dbReference type="Google" id="ProtNLM"/>
    </source>
</evidence>
<feature type="region of interest" description="Disordered" evidence="1">
    <location>
        <begin position="112"/>
        <end position="131"/>
    </location>
</feature>
<feature type="region of interest" description="Disordered" evidence="1">
    <location>
        <begin position="139"/>
        <end position="159"/>
    </location>
</feature>
<feature type="compositionally biased region" description="Polar residues" evidence="1">
    <location>
        <begin position="145"/>
        <end position="159"/>
    </location>
</feature>
<comment type="caution">
    <text evidence="2">The sequence shown here is derived from an EMBL/GenBank/DDBJ whole genome shotgun (WGS) entry which is preliminary data.</text>
</comment>
<feature type="region of interest" description="Disordered" evidence="1">
    <location>
        <begin position="213"/>
        <end position="232"/>
    </location>
</feature>
<reference evidence="3" key="1">
    <citation type="submission" date="2023-01" db="EMBL/GenBank/DDBJ databases">
        <title>Key to firefly adult light organ development and bioluminescence: homeobox transcription factors regulate luciferase expression and transportation to peroxisome.</title>
        <authorList>
            <person name="Fu X."/>
        </authorList>
    </citation>
    <scope>NUCLEOTIDE SEQUENCE [LARGE SCALE GENOMIC DNA]</scope>
</reference>